<feature type="non-terminal residue" evidence="2">
    <location>
        <position position="1"/>
    </location>
</feature>
<name>A0AAV1NC00_SCOSC</name>
<protein>
    <submittedName>
        <fullName evidence="2">Uncharacterized protein</fullName>
    </submittedName>
</protein>
<feature type="compositionally biased region" description="Low complexity" evidence="1">
    <location>
        <begin position="10"/>
        <end position="20"/>
    </location>
</feature>
<feature type="region of interest" description="Disordered" evidence="1">
    <location>
        <begin position="98"/>
        <end position="124"/>
    </location>
</feature>
<comment type="caution">
    <text evidence="2">The sequence shown here is derived from an EMBL/GenBank/DDBJ whole genome shotgun (WGS) entry which is preliminary data.</text>
</comment>
<reference evidence="2 3" key="1">
    <citation type="submission" date="2024-01" db="EMBL/GenBank/DDBJ databases">
        <authorList>
            <person name="Alioto T."/>
            <person name="Alioto T."/>
            <person name="Gomez Garrido J."/>
        </authorList>
    </citation>
    <scope>NUCLEOTIDE SEQUENCE [LARGE SCALE GENOMIC DNA]</scope>
</reference>
<accession>A0AAV1NC00</accession>
<evidence type="ECO:0000313" key="2">
    <source>
        <dbReference type="EMBL" id="CAK6956925.1"/>
    </source>
</evidence>
<evidence type="ECO:0000256" key="1">
    <source>
        <dbReference type="SAM" id="MobiDB-lite"/>
    </source>
</evidence>
<proteinExistence type="predicted"/>
<feature type="compositionally biased region" description="Basic and acidic residues" evidence="1">
    <location>
        <begin position="34"/>
        <end position="52"/>
    </location>
</feature>
<evidence type="ECO:0000313" key="3">
    <source>
        <dbReference type="Proteomes" id="UP001314229"/>
    </source>
</evidence>
<dbReference type="Proteomes" id="UP001314229">
    <property type="component" value="Unassembled WGS sequence"/>
</dbReference>
<sequence>KPRLHGNRLSGAARAGSRAAVNGVTSRRRRQRVCSKDRERGEKKGKRKREEREGEGEVGGKLPPLLLLLPLEVVEVVRSALHRRALEPIHHLSVRHQSRGVARNVHSCGSERKKGRKWKNPIAPDVDTDCRSSRLY</sequence>
<gene>
    <name evidence="2" type="ORF">FSCOSCO3_A002841</name>
</gene>
<keyword evidence="3" id="KW-1185">Reference proteome</keyword>
<organism evidence="2 3">
    <name type="scientific">Scomber scombrus</name>
    <name type="common">Atlantic mackerel</name>
    <name type="synonym">Scomber vernalis</name>
    <dbReference type="NCBI Taxonomy" id="13677"/>
    <lineage>
        <taxon>Eukaryota</taxon>
        <taxon>Metazoa</taxon>
        <taxon>Chordata</taxon>
        <taxon>Craniata</taxon>
        <taxon>Vertebrata</taxon>
        <taxon>Euteleostomi</taxon>
        <taxon>Actinopterygii</taxon>
        <taxon>Neopterygii</taxon>
        <taxon>Teleostei</taxon>
        <taxon>Neoteleostei</taxon>
        <taxon>Acanthomorphata</taxon>
        <taxon>Pelagiaria</taxon>
        <taxon>Scombriformes</taxon>
        <taxon>Scombridae</taxon>
        <taxon>Scomber</taxon>
    </lineage>
</organism>
<dbReference type="EMBL" id="CAWUFR010000027">
    <property type="protein sequence ID" value="CAK6956925.1"/>
    <property type="molecule type" value="Genomic_DNA"/>
</dbReference>
<feature type="region of interest" description="Disordered" evidence="1">
    <location>
        <begin position="1"/>
        <end position="62"/>
    </location>
</feature>
<dbReference type="AlphaFoldDB" id="A0AAV1NC00"/>